<proteinExistence type="predicted"/>
<dbReference type="PANTHER" id="PTHR13931:SF2">
    <property type="entry name" value="UBIQUITIN CONJUGATION FACTOR E4 B"/>
    <property type="match status" value="1"/>
</dbReference>
<sequence length="280" mass="30198">MLRPAKTFAQWQNDAFSNVLSVTLDDAKPGGRYLLKDIADELRSEGVPALISTETLERVLVARLDEAAVAVSGIGAFEYLVASWQSVHAVIANLCGPKGRALDAGVREERTGALRTAQALLVSYMGLVVQFPEMFSQTGRLGKVVIADALMNDDGSNALSAILPELLEQIAARFAGDGLPEVVAPVVSELRLRLLARANHSLLQPGFRRMFAALETLTANRQIAQAIPHMDTFDPSDCSGRRMQTGTALGPFLAVSGFPASDESITRVYYADAPQRSRQD</sequence>
<keyword evidence="1" id="KW-0808">Transferase</keyword>
<feature type="non-terminal residue" evidence="1">
    <location>
        <position position="1"/>
    </location>
</feature>
<keyword evidence="1" id="KW-0012">Acyltransferase</keyword>
<dbReference type="GO" id="GO:0005737">
    <property type="term" value="C:cytoplasm"/>
    <property type="evidence" value="ECO:0007669"/>
    <property type="project" value="TreeGrafter"/>
</dbReference>
<gene>
    <name evidence="1" type="primary">UFD2_2</name>
    <name evidence="1" type="ORF">LPJ61_005292</name>
</gene>
<dbReference type="OrthoDB" id="20295at2759"/>
<dbReference type="PANTHER" id="PTHR13931">
    <property type="entry name" value="UBIQUITINATION FACTOR E4"/>
    <property type="match status" value="1"/>
</dbReference>
<dbReference type="GO" id="GO:0036503">
    <property type="term" value="P:ERAD pathway"/>
    <property type="evidence" value="ECO:0007669"/>
    <property type="project" value="InterPro"/>
</dbReference>
<organism evidence="1 2">
    <name type="scientific">Coemansia biformis</name>
    <dbReference type="NCBI Taxonomy" id="1286918"/>
    <lineage>
        <taxon>Eukaryota</taxon>
        <taxon>Fungi</taxon>
        <taxon>Fungi incertae sedis</taxon>
        <taxon>Zoopagomycota</taxon>
        <taxon>Kickxellomycotina</taxon>
        <taxon>Kickxellomycetes</taxon>
        <taxon>Kickxellales</taxon>
        <taxon>Kickxellaceae</taxon>
        <taxon>Coemansia</taxon>
    </lineage>
</organism>
<dbReference type="AlphaFoldDB" id="A0A9W7Y948"/>
<evidence type="ECO:0000313" key="1">
    <source>
        <dbReference type="EMBL" id="KAJ1726284.1"/>
    </source>
</evidence>
<dbReference type="GO" id="GO:0000151">
    <property type="term" value="C:ubiquitin ligase complex"/>
    <property type="evidence" value="ECO:0007669"/>
    <property type="project" value="InterPro"/>
</dbReference>
<evidence type="ECO:0000313" key="2">
    <source>
        <dbReference type="Proteomes" id="UP001143981"/>
    </source>
</evidence>
<dbReference type="GO" id="GO:0034450">
    <property type="term" value="F:ubiquitin-ubiquitin ligase activity"/>
    <property type="evidence" value="ECO:0007669"/>
    <property type="project" value="InterPro"/>
</dbReference>
<comment type="caution">
    <text evidence="1">The sequence shown here is derived from an EMBL/GenBank/DDBJ whole genome shotgun (WGS) entry which is preliminary data.</text>
</comment>
<keyword evidence="2" id="KW-1185">Reference proteome</keyword>
<reference evidence="1" key="1">
    <citation type="submission" date="2022-07" db="EMBL/GenBank/DDBJ databases">
        <title>Phylogenomic reconstructions and comparative analyses of Kickxellomycotina fungi.</title>
        <authorList>
            <person name="Reynolds N.K."/>
            <person name="Stajich J.E."/>
            <person name="Barry K."/>
            <person name="Grigoriev I.V."/>
            <person name="Crous P."/>
            <person name="Smith M.E."/>
        </authorList>
    </citation>
    <scope>NUCLEOTIDE SEQUENCE</scope>
    <source>
        <strain evidence="1">BCRC 34381</strain>
    </source>
</reference>
<dbReference type="EC" id="2.3.2.27" evidence="1"/>
<dbReference type="GO" id="GO:0000209">
    <property type="term" value="P:protein polyubiquitination"/>
    <property type="evidence" value="ECO:0007669"/>
    <property type="project" value="TreeGrafter"/>
</dbReference>
<dbReference type="EMBL" id="JANBOI010001648">
    <property type="protein sequence ID" value="KAJ1726284.1"/>
    <property type="molecule type" value="Genomic_DNA"/>
</dbReference>
<protein>
    <submittedName>
        <fullName evidence="1">Ubiquitin conjugation factor E4</fullName>
        <ecNumber evidence="1">2.3.2.27</ecNumber>
    </submittedName>
</protein>
<dbReference type="Proteomes" id="UP001143981">
    <property type="component" value="Unassembled WGS sequence"/>
</dbReference>
<accession>A0A9W7Y948</accession>
<dbReference type="GO" id="GO:0005634">
    <property type="term" value="C:nucleus"/>
    <property type="evidence" value="ECO:0007669"/>
    <property type="project" value="TreeGrafter"/>
</dbReference>
<name>A0A9W7Y948_9FUNG</name>
<dbReference type="InterPro" id="IPR045132">
    <property type="entry name" value="UBE4"/>
</dbReference>